<keyword evidence="2" id="KW-1185">Reference proteome</keyword>
<gene>
    <name evidence="1" type="ORF">Ptr86124_009174</name>
</gene>
<evidence type="ECO:0000313" key="1">
    <source>
        <dbReference type="EMBL" id="KAI1511530.1"/>
    </source>
</evidence>
<organism evidence="1 2">
    <name type="scientific">Pyrenophora tritici-repentis</name>
    <dbReference type="NCBI Taxonomy" id="45151"/>
    <lineage>
        <taxon>Eukaryota</taxon>
        <taxon>Fungi</taxon>
        <taxon>Dikarya</taxon>
        <taxon>Ascomycota</taxon>
        <taxon>Pezizomycotina</taxon>
        <taxon>Dothideomycetes</taxon>
        <taxon>Pleosporomycetidae</taxon>
        <taxon>Pleosporales</taxon>
        <taxon>Pleosporineae</taxon>
        <taxon>Pleosporaceae</taxon>
        <taxon>Pyrenophora</taxon>
    </lineage>
</organism>
<sequence>MSSPELTEQQKAFIADRARVWEVRRFCQVLPSVVRYVRGSATGLTSKPLEPHGRYSGNQPDGALAALLRCVVHQTGADLAMVSLLDDHTQYFVSGASRANVNEAKVTLDSTRW</sequence>
<dbReference type="Proteomes" id="UP000249757">
    <property type="component" value="Unassembled WGS sequence"/>
</dbReference>
<evidence type="ECO:0000313" key="2">
    <source>
        <dbReference type="Proteomes" id="UP000249757"/>
    </source>
</evidence>
<dbReference type="AlphaFoldDB" id="A0A2W1D5C5"/>
<protein>
    <submittedName>
        <fullName evidence="1">Uncharacterized protein</fullName>
    </submittedName>
</protein>
<accession>A0A2W1D5C5</accession>
<proteinExistence type="predicted"/>
<reference evidence="2" key="1">
    <citation type="journal article" date="2022" name="Microb. Genom.">
        <title>A global pangenome for the wheat fungal pathogen Pyrenophora tritici-repentis and prediction of effector protein structural homology.</title>
        <authorList>
            <person name="Moolhuijzen P.M."/>
            <person name="See P.T."/>
            <person name="Shi G."/>
            <person name="Powell H.R."/>
            <person name="Cockram J."/>
            <person name="Jorgensen L.N."/>
            <person name="Benslimane H."/>
            <person name="Strelkov S.E."/>
            <person name="Turner J."/>
            <person name="Liu Z."/>
            <person name="Moffat C.S."/>
        </authorList>
    </citation>
    <scope>NUCLEOTIDE SEQUENCE [LARGE SCALE GENOMIC DNA]</scope>
</reference>
<name>A0A2W1D5C5_9PLEO</name>
<comment type="caution">
    <text evidence="1">The sequence shown here is derived from an EMBL/GenBank/DDBJ whole genome shotgun (WGS) entry which is preliminary data.</text>
</comment>
<dbReference type="EMBL" id="NRDI02000013">
    <property type="protein sequence ID" value="KAI1511530.1"/>
    <property type="molecule type" value="Genomic_DNA"/>
</dbReference>